<organism evidence="4 5">
    <name type="scientific">Pseudanabaena cinerea FACHB-1277</name>
    <dbReference type="NCBI Taxonomy" id="2949581"/>
    <lineage>
        <taxon>Bacteria</taxon>
        <taxon>Bacillati</taxon>
        <taxon>Cyanobacteriota</taxon>
        <taxon>Cyanophyceae</taxon>
        <taxon>Pseudanabaenales</taxon>
        <taxon>Pseudanabaenaceae</taxon>
        <taxon>Pseudanabaena</taxon>
        <taxon>Pseudanabaena cinerea</taxon>
    </lineage>
</organism>
<dbReference type="InterPro" id="IPR011006">
    <property type="entry name" value="CheY-like_superfamily"/>
</dbReference>
<feature type="modified residue" description="4-aspartylphosphate" evidence="2">
    <location>
        <position position="292"/>
    </location>
</feature>
<dbReference type="Pfam" id="PF00072">
    <property type="entry name" value="Response_reg"/>
    <property type="match status" value="1"/>
</dbReference>
<dbReference type="Gene3D" id="3.40.50.2300">
    <property type="match status" value="1"/>
</dbReference>
<dbReference type="SMART" id="SM00448">
    <property type="entry name" value="REC"/>
    <property type="match status" value="1"/>
</dbReference>
<evidence type="ECO:0000313" key="5">
    <source>
        <dbReference type="Proteomes" id="UP000631421"/>
    </source>
</evidence>
<evidence type="ECO:0000256" key="1">
    <source>
        <dbReference type="ARBA" id="ARBA00022553"/>
    </source>
</evidence>
<dbReference type="PROSITE" id="PS50110">
    <property type="entry name" value="RESPONSE_REGULATORY"/>
    <property type="match status" value="1"/>
</dbReference>
<proteinExistence type="predicted"/>
<dbReference type="Proteomes" id="UP000631421">
    <property type="component" value="Unassembled WGS sequence"/>
</dbReference>
<accession>A0A926UU99</accession>
<gene>
    <name evidence="4" type="ORF">H6F44_14685</name>
</gene>
<dbReference type="PANTHER" id="PTHR44591">
    <property type="entry name" value="STRESS RESPONSE REGULATOR PROTEIN 1"/>
    <property type="match status" value="1"/>
</dbReference>
<comment type="caution">
    <text evidence="4">The sequence shown here is derived from an EMBL/GenBank/DDBJ whole genome shotgun (WGS) entry which is preliminary data.</text>
</comment>
<sequence>MQGKFHNQQLLALLKKLESVAFSGTVNLDLEIKDQNLSKCILAWRNGSLMYAVPCLPDIHAIIDFLEHKLHRQWIAPAVVFASRQLKDEHSTQELIERLIAMELFTWGEIEAVFYAQTIVRLEQIWECGGSFQIEKNVNLELRSAWKVGDLLLELAHRKDRWAAIKPVIPSLKLIPMIATATESSPMPHSVKKHLVEWVDGKRSLCDISQGLDKDPLQIAQFYAKWSKEKWVNFISEETNAMPLILAIDDSAVVQQMIQRTLSSFCRVAVASNAVDGLSVMYHQPVKLLLLDVMMPEIDGLEVCRTIRRMPQFSNLPIIMLTGKDGFFDKMKGKMAGSNEYITKPFEASSLKQLVRQYLNLPMPMTDSNAEAISETKTQARSPARSAGQTVDQLLGNRATACKPKDTSDDQMATSIQYQCS</sequence>
<evidence type="ECO:0000259" key="3">
    <source>
        <dbReference type="PROSITE" id="PS50110"/>
    </source>
</evidence>
<feature type="domain" description="Response regulatory" evidence="3">
    <location>
        <begin position="244"/>
        <end position="359"/>
    </location>
</feature>
<keyword evidence="5" id="KW-1185">Reference proteome</keyword>
<dbReference type="PANTHER" id="PTHR44591:SF3">
    <property type="entry name" value="RESPONSE REGULATORY DOMAIN-CONTAINING PROTEIN"/>
    <property type="match status" value="1"/>
</dbReference>
<keyword evidence="1 2" id="KW-0597">Phosphoprotein</keyword>
<dbReference type="EMBL" id="JACJPY010000050">
    <property type="protein sequence ID" value="MBD2151359.1"/>
    <property type="molecule type" value="Genomic_DNA"/>
</dbReference>
<dbReference type="AlphaFoldDB" id="A0A926UU99"/>
<name>A0A926UU99_9CYAN</name>
<evidence type="ECO:0000256" key="2">
    <source>
        <dbReference type="PROSITE-ProRule" id="PRU00169"/>
    </source>
</evidence>
<dbReference type="InterPro" id="IPR050595">
    <property type="entry name" value="Bact_response_regulator"/>
</dbReference>
<reference evidence="4 5" key="1">
    <citation type="journal article" date="2015" name="ISME J.">
        <title>Draft Genome Sequence of Streptomyces incarnatus NRRL8089, which Produces the Nucleoside Antibiotic Sinefungin.</title>
        <authorList>
            <person name="Oshima K."/>
            <person name="Hattori M."/>
            <person name="Shimizu H."/>
            <person name="Fukuda K."/>
            <person name="Nemoto M."/>
            <person name="Inagaki K."/>
            <person name="Tamura T."/>
        </authorList>
    </citation>
    <scope>NUCLEOTIDE SEQUENCE [LARGE SCALE GENOMIC DNA]</scope>
    <source>
        <strain evidence="4 5">FACHB-1277</strain>
    </source>
</reference>
<evidence type="ECO:0000313" key="4">
    <source>
        <dbReference type="EMBL" id="MBD2151359.1"/>
    </source>
</evidence>
<dbReference type="GO" id="GO:0000160">
    <property type="term" value="P:phosphorelay signal transduction system"/>
    <property type="evidence" value="ECO:0007669"/>
    <property type="project" value="InterPro"/>
</dbReference>
<dbReference type="InterPro" id="IPR001789">
    <property type="entry name" value="Sig_transdc_resp-reg_receiver"/>
</dbReference>
<dbReference type="CDD" id="cd17574">
    <property type="entry name" value="REC_OmpR"/>
    <property type="match status" value="1"/>
</dbReference>
<dbReference type="SUPFAM" id="SSF52172">
    <property type="entry name" value="CheY-like"/>
    <property type="match status" value="1"/>
</dbReference>
<protein>
    <submittedName>
        <fullName evidence="4">Response regulator</fullName>
    </submittedName>
</protein>
<dbReference type="RefSeq" id="WP_190351777.1">
    <property type="nucleotide sequence ID" value="NZ_JACJPY010000050.1"/>
</dbReference>